<dbReference type="GO" id="GO:0006368">
    <property type="term" value="P:transcription elongation by RNA polymerase II"/>
    <property type="evidence" value="ECO:0007669"/>
    <property type="project" value="TreeGrafter"/>
</dbReference>
<dbReference type="EMBL" id="CP012333">
    <property type="protein sequence ID" value="AKU94466.1"/>
    <property type="molecule type" value="Genomic_DNA"/>
</dbReference>
<dbReference type="PROSITE" id="PS50005">
    <property type="entry name" value="TPR"/>
    <property type="match status" value="1"/>
</dbReference>
<sequence length="188" mass="20500">MSVLALVASMIGGIGCASTPAEKAQADLATINKETSYDKLIERGRAFAAVGDMTRAEEYLAAALDQGANPRDVMPMLLQVCVQTGRYRSAVQHAENQLRVHPDDVNTRFVLGTLYAALGEAKEARTTLEQVVAVRPEEPRVHYALAVLARDNENDVVAADKHFREYLRLAPSGSHAEEARASLLKRMP</sequence>
<dbReference type="AlphaFoldDB" id="A0A0K1PM43"/>
<dbReference type="KEGG" id="llu:AKJ09_01130"/>
<evidence type="ECO:0000256" key="2">
    <source>
        <dbReference type="ARBA" id="ARBA00022803"/>
    </source>
</evidence>
<evidence type="ECO:0000313" key="5">
    <source>
        <dbReference type="Proteomes" id="UP000064967"/>
    </source>
</evidence>
<dbReference type="InterPro" id="IPR011990">
    <property type="entry name" value="TPR-like_helical_dom_sf"/>
</dbReference>
<dbReference type="GO" id="GO:0000993">
    <property type="term" value="F:RNA polymerase II complex binding"/>
    <property type="evidence" value="ECO:0007669"/>
    <property type="project" value="TreeGrafter"/>
</dbReference>
<keyword evidence="5" id="KW-1185">Reference proteome</keyword>
<keyword evidence="2 3" id="KW-0802">TPR repeat</keyword>
<dbReference type="STRING" id="1391654.AKJ09_01130"/>
<dbReference type="InterPro" id="IPR031101">
    <property type="entry name" value="Ctr9"/>
</dbReference>
<evidence type="ECO:0000256" key="3">
    <source>
        <dbReference type="PROSITE-ProRule" id="PRU00339"/>
    </source>
</evidence>
<proteinExistence type="predicted"/>
<dbReference type="InterPro" id="IPR019734">
    <property type="entry name" value="TPR_rpt"/>
</dbReference>
<dbReference type="Proteomes" id="UP000064967">
    <property type="component" value="Chromosome"/>
</dbReference>
<feature type="repeat" description="TPR" evidence="3">
    <location>
        <begin position="105"/>
        <end position="138"/>
    </location>
</feature>
<accession>A0A0K1PM43</accession>
<dbReference type="PANTHER" id="PTHR14027">
    <property type="entry name" value="RNA POLYMERASE-ASSOCIATED PROTEIN CTR9"/>
    <property type="match status" value="1"/>
</dbReference>
<evidence type="ECO:0000313" key="4">
    <source>
        <dbReference type="EMBL" id="AKU94466.1"/>
    </source>
</evidence>
<gene>
    <name evidence="4" type="ORF">AKJ09_01130</name>
</gene>
<dbReference type="SUPFAM" id="SSF48452">
    <property type="entry name" value="TPR-like"/>
    <property type="match status" value="1"/>
</dbReference>
<reference evidence="4 5" key="1">
    <citation type="submission" date="2015-08" db="EMBL/GenBank/DDBJ databases">
        <authorList>
            <person name="Babu N.S."/>
            <person name="Beckwith C.J."/>
            <person name="Beseler K.G."/>
            <person name="Brison A."/>
            <person name="Carone J.V."/>
            <person name="Caskin T.P."/>
            <person name="Diamond M."/>
            <person name="Durham M.E."/>
            <person name="Foxe J.M."/>
            <person name="Go M."/>
            <person name="Henderson B.A."/>
            <person name="Jones I.B."/>
            <person name="McGettigan J.A."/>
            <person name="Micheletti S.J."/>
            <person name="Nasrallah M.E."/>
            <person name="Ortiz D."/>
            <person name="Piller C.R."/>
            <person name="Privatt S.R."/>
            <person name="Schneider S.L."/>
            <person name="Sharp S."/>
            <person name="Smith T.C."/>
            <person name="Stanton J.D."/>
            <person name="Ullery H.E."/>
            <person name="Wilson R.J."/>
            <person name="Serrano M.G."/>
            <person name="Buck G."/>
            <person name="Lee V."/>
            <person name="Wang Y."/>
            <person name="Carvalho R."/>
            <person name="Voegtly L."/>
            <person name="Shi R."/>
            <person name="Duckworth R."/>
            <person name="Johnson A."/>
            <person name="Loviza R."/>
            <person name="Walstead R."/>
            <person name="Shah Z."/>
            <person name="Kiflezghi M."/>
            <person name="Wade K."/>
            <person name="Ball S.L."/>
            <person name="Bradley K.W."/>
            <person name="Asai D.J."/>
            <person name="Bowman C.A."/>
            <person name="Russell D.A."/>
            <person name="Pope W.H."/>
            <person name="Jacobs-Sera D."/>
            <person name="Hendrix R.W."/>
            <person name="Hatfull G.F."/>
        </authorList>
    </citation>
    <scope>NUCLEOTIDE SEQUENCE [LARGE SCALE GENOMIC DNA]</scope>
    <source>
        <strain evidence="4 5">DSM 27648</strain>
    </source>
</reference>
<dbReference type="RefSeq" id="WP_169927268.1">
    <property type="nucleotide sequence ID" value="NZ_CP012333.1"/>
</dbReference>
<organism evidence="4 5">
    <name type="scientific">Labilithrix luteola</name>
    <dbReference type="NCBI Taxonomy" id="1391654"/>
    <lineage>
        <taxon>Bacteria</taxon>
        <taxon>Pseudomonadati</taxon>
        <taxon>Myxococcota</taxon>
        <taxon>Polyangia</taxon>
        <taxon>Polyangiales</taxon>
        <taxon>Labilitrichaceae</taxon>
        <taxon>Labilithrix</taxon>
    </lineage>
</organism>
<dbReference type="PANTHER" id="PTHR14027:SF2">
    <property type="entry name" value="RNA POLYMERASE-ASSOCIATED PROTEIN CTR9 HOMOLOG"/>
    <property type="match status" value="1"/>
</dbReference>
<protein>
    <submittedName>
        <fullName evidence="4">Uncharacterized protein</fullName>
    </submittedName>
</protein>
<dbReference type="GO" id="GO:0006355">
    <property type="term" value="P:regulation of DNA-templated transcription"/>
    <property type="evidence" value="ECO:0007669"/>
    <property type="project" value="InterPro"/>
</dbReference>
<name>A0A0K1PM43_9BACT</name>
<evidence type="ECO:0000256" key="1">
    <source>
        <dbReference type="ARBA" id="ARBA00022737"/>
    </source>
</evidence>
<dbReference type="Pfam" id="PF14559">
    <property type="entry name" value="TPR_19"/>
    <property type="match status" value="1"/>
</dbReference>
<dbReference type="Gene3D" id="1.25.40.10">
    <property type="entry name" value="Tetratricopeptide repeat domain"/>
    <property type="match status" value="1"/>
</dbReference>
<keyword evidence="1" id="KW-0677">Repeat</keyword>